<dbReference type="GO" id="GO:0003964">
    <property type="term" value="F:RNA-directed DNA polymerase activity"/>
    <property type="evidence" value="ECO:0007669"/>
    <property type="project" value="UniProtKB-KW"/>
</dbReference>
<dbReference type="InterPro" id="IPR050951">
    <property type="entry name" value="Retrovirus_Pol_polyprotein"/>
</dbReference>
<evidence type="ECO:0000313" key="8">
    <source>
        <dbReference type="EMBL" id="KAF2887066.1"/>
    </source>
</evidence>
<dbReference type="AlphaFoldDB" id="A0A8K0CL63"/>
<dbReference type="InterPro" id="IPR043502">
    <property type="entry name" value="DNA/RNA_pol_sf"/>
</dbReference>
<keyword evidence="2" id="KW-0548">Nucleotidyltransferase</keyword>
<evidence type="ECO:0000313" key="9">
    <source>
        <dbReference type="Proteomes" id="UP000801492"/>
    </source>
</evidence>
<keyword evidence="3" id="KW-0540">Nuclease</keyword>
<comment type="caution">
    <text evidence="8">The sequence shown here is derived from an EMBL/GenBank/DDBJ whole genome shotgun (WGS) entry which is preliminary data.</text>
</comment>
<keyword evidence="6" id="KW-0695">RNA-directed DNA polymerase</keyword>
<evidence type="ECO:0000256" key="2">
    <source>
        <dbReference type="ARBA" id="ARBA00022695"/>
    </source>
</evidence>
<dbReference type="PANTHER" id="PTHR37984">
    <property type="entry name" value="PROTEIN CBG26694"/>
    <property type="match status" value="1"/>
</dbReference>
<dbReference type="Pfam" id="PF17917">
    <property type="entry name" value="RT_RNaseH"/>
    <property type="match status" value="1"/>
</dbReference>
<reference evidence="8" key="1">
    <citation type="submission" date="2019-08" db="EMBL/GenBank/DDBJ databases">
        <title>The genome of the North American firefly Photinus pyralis.</title>
        <authorList>
            <consortium name="Photinus pyralis genome working group"/>
            <person name="Fallon T.R."/>
            <person name="Sander Lower S.E."/>
            <person name="Weng J.-K."/>
        </authorList>
    </citation>
    <scope>NUCLEOTIDE SEQUENCE</scope>
    <source>
        <strain evidence="8">TRF0915ILg1</strain>
        <tissue evidence="8">Whole body</tissue>
    </source>
</reference>
<dbReference type="InterPro" id="IPR041373">
    <property type="entry name" value="RT_RNaseH"/>
</dbReference>
<dbReference type="SUPFAM" id="SSF56672">
    <property type="entry name" value="DNA/RNA polymerases"/>
    <property type="match status" value="1"/>
</dbReference>
<dbReference type="OrthoDB" id="6764844at2759"/>
<keyword evidence="4" id="KW-0255">Endonuclease</keyword>
<evidence type="ECO:0000256" key="6">
    <source>
        <dbReference type="ARBA" id="ARBA00022918"/>
    </source>
</evidence>
<accession>A0A8K0CL63</accession>
<keyword evidence="5" id="KW-0378">Hydrolase</keyword>
<evidence type="ECO:0000256" key="1">
    <source>
        <dbReference type="ARBA" id="ARBA00022679"/>
    </source>
</evidence>
<dbReference type="GO" id="GO:0004519">
    <property type="term" value="F:endonuclease activity"/>
    <property type="evidence" value="ECO:0007669"/>
    <property type="project" value="UniProtKB-KW"/>
</dbReference>
<dbReference type="EMBL" id="VTPC01085324">
    <property type="protein sequence ID" value="KAF2887066.1"/>
    <property type="molecule type" value="Genomic_DNA"/>
</dbReference>
<keyword evidence="9" id="KW-1185">Reference proteome</keyword>
<dbReference type="PANTHER" id="PTHR37984:SF5">
    <property type="entry name" value="PROTEIN NYNRIN-LIKE"/>
    <property type="match status" value="1"/>
</dbReference>
<gene>
    <name evidence="8" type="ORF">ILUMI_19107</name>
</gene>
<dbReference type="Proteomes" id="UP000801492">
    <property type="component" value="Unassembled WGS sequence"/>
</dbReference>
<name>A0A8K0CL63_IGNLU</name>
<keyword evidence="1" id="KW-0808">Transferase</keyword>
<sequence>MSEHPVADASCSLTSAERKYSATERELLGVIFGIEHFRGYVEGMPFTVITDCAALKWLHHTGRLARWCMRLSQFDFIVQHWSGKLNFEGQYLYKFVPSTLPIRGNIPDWKLVVSTANRSQILKQFHDDLQAAHFG</sequence>
<proteinExistence type="predicted"/>
<evidence type="ECO:0000256" key="5">
    <source>
        <dbReference type="ARBA" id="ARBA00022801"/>
    </source>
</evidence>
<feature type="non-terminal residue" evidence="8">
    <location>
        <position position="1"/>
    </location>
</feature>
<feature type="domain" description="Reverse transcriptase RNase H-like" evidence="7">
    <location>
        <begin position="3"/>
        <end position="74"/>
    </location>
</feature>
<dbReference type="GO" id="GO:0016787">
    <property type="term" value="F:hydrolase activity"/>
    <property type="evidence" value="ECO:0007669"/>
    <property type="project" value="UniProtKB-KW"/>
</dbReference>
<dbReference type="CDD" id="cd09274">
    <property type="entry name" value="RNase_HI_RT_Ty3"/>
    <property type="match status" value="1"/>
</dbReference>
<organism evidence="8 9">
    <name type="scientific">Ignelater luminosus</name>
    <name type="common">Cucubano</name>
    <name type="synonym">Pyrophorus luminosus</name>
    <dbReference type="NCBI Taxonomy" id="2038154"/>
    <lineage>
        <taxon>Eukaryota</taxon>
        <taxon>Metazoa</taxon>
        <taxon>Ecdysozoa</taxon>
        <taxon>Arthropoda</taxon>
        <taxon>Hexapoda</taxon>
        <taxon>Insecta</taxon>
        <taxon>Pterygota</taxon>
        <taxon>Neoptera</taxon>
        <taxon>Endopterygota</taxon>
        <taxon>Coleoptera</taxon>
        <taxon>Polyphaga</taxon>
        <taxon>Elateriformia</taxon>
        <taxon>Elateroidea</taxon>
        <taxon>Elateridae</taxon>
        <taxon>Agrypninae</taxon>
        <taxon>Pyrophorini</taxon>
        <taxon>Ignelater</taxon>
    </lineage>
</organism>
<protein>
    <recommendedName>
        <fullName evidence="7">Reverse transcriptase RNase H-like domain-containing protein</fullName>
    </recommendedName>
</protein>
<evidence type="ECO:0000259" key="7">
    <source>
        <dbReference type="Pfam" id="PF17917"/>
    </source>
</evidence>
<evidence type="ECO:0000256" key="3">
    <source>
        <dbReference type="ARBA" id="ARBA00022722"/>
    </source>
</evidence>
<evidence type="ECO:0000256" key="4">
    <source>
        <dbReference type="ARBA" id="ARBA00022759"/>
    </source>
</evidence>